<organism evidence="1 2">
    <name type="scientific">Extremus antarcticus</name>
    <dbReference type="NCBI Taxonomy" id="702011"/>
    <lineage>
        <taxon>Eukaryota</taxon>
        <taxon>Fungi</taxon>
        <taxon>Dikarya</taxon>
        <taxon>Ascomycota</taxon>
        <taxon>Pezizomycotina</taxon>
        <taxon>Dothideomycetes</taxon>
        <taxon>Dothideomycetidae</taxon>
        <taxon>Mycosphaerellales</taxon>
        <taxon>Extremaceae</taxon>
        <taxon>Extremus</taxon>
    </lineage>
</organism>
<name>A0AAJ0DIR9_9PEZI</name>
<gene>
    <name evidence="1" type="ORF">LTR09_004446</name>
</gene>
<dbReference type="Proteomes" id="UP001271007">
    <property type="component" value="Unassembled WGS sequence"/>
</dbReference>
<evidence type="ECO:0000313" key="2">
    <source>
        <dbReference type="Proteomes" id="UP001271007"/>
    </source>
</evidence>
<accession>A0AAJ0DIR9</accession>
<dbReference type="AlphaFoldDB" id="A0AAJ0DIR9"/>
<reference evidence="1" key="1">
    <citation type="submission" date="2023-04" db="EMBL/GenBank/DDBJ databases">
        <title>Black Yeasts Isolated from many extreme environments.</title>
        <authorList>
            <person name="Coleine C."/>
            <person name="Stajich J.E."/>
            <person name="Selbmann L."/>
        </authorList>
    </citation>
    <scope>NUCLEOTIDE SEQUENCE</scope>
    <source>
        <strain evidence="1">CCFEE 5312</strain>
    </source>
</reference>
<protein>
    <submittedName>
        <fullName evidence="1">Uncharacterized protein</fullName>
    </submittedName>
</protein>
<dbReference type="EMBL" id="JAWDJX010000011">
    <property type="protein sequence ID" value="KAK3054717.1"/>
    <property type="molecule type" value="Genomic_DNA"/>
</dbReference>
<keyword evidence="2" id="KW-1185">Reference proteome</keyword>
<comment type="caution">
    <text evidence="1">The sequence shown here is derived from an EMBL/GenBank/DDBJ whole genome shotgun (WGS) entry which is preliminary data.</text>
</comment>
<evidence type="ECO:0000313" key="1">
    <source>
        <dbReference type="EMBL" id="KAK3054717.1"/>
    </source>
</evidence>
<sequence>MAIFTGGCRGLFSYSNLSPEVKERMRQRRLQRLLDDAALARWIVFVDDDEDIEWDTFTSDDLHGFTGWALINGTVRWFPAGLPRQRVRV</sequence>
<proteinExistence type="predicted"/>